<dbReference type="AlphaFoldDB" id="A0ABD1GV49"/>
<evidence type="ECO:0000256" key="2">
    <source>
        <dbReference type="ARBA" id="ARBA00025223"/>
    </source>
</evidence>
<keyword evidence="4" id="KW-1185">Reference proteome</keyword>
<dbReference type="EMBL" id="JBEAFC010000007">
    <property type="protein sequence ID" value="KAL1547640.1"/>
    <property type="molecule type" value="Genomic_DNA"/>
</dbReference>
<comment type="caution">
    <text evidence="3">The sequence shown here is derived from an EMBL/GenBank/DDBJ whole genome shotgun (WGS) entry which is preliminary data.</text>
</comment>
<dbReference type="Proteomes" id="UP001567538">
    <property type="component" value="Unassembled WGS sequence"/>
</dbReference>
<accession>A0ABD1GV49</accession>
<keyword evidence="3" id="KW-0378">Hydrolase</keyword>
<protein>
    <submittedName>
        <fullName evidence="3">Ribonuclease P</fullName>
        <ecNumber evidence="3">3.1.26.5</ecNumber>
    </submittedName>
</protein>
<organism evidence="3 4">
    <name type="scientific">Salvia divinorum</name>
    <name type="common">Maria pastora</name>
    <name type="synonym">Diviner's sage</name>
    <dbReference type="NCBI Taxonomy" id="28513"/>
    <lineage>
        <taxon>Eukaryota</taxon>
        <taxon>Viridiplantae</taxon>
        <taxon>Streptophyta</taxon>
        <taxon>Embryophyta</taxon>
        <taxon>Tracheophyta</taxon>
        <taxon>Spermatophyta</taxon>
        <taxon>Magnoliopsida</taxon>
        <taxon>eudicotyledons</taxon>
        <taxon>Gunneridae</taxon>
        <taxon>Pentapetalae</taxon>
        <taxon>asterids</taxon>
        <taxon>lamiids</taxon>
        <taxon>Lamiales</taxon>
        <taxon>Lamiaceae</taxon>
        <taxon>Nepetoideae</taxon>
        <taxon>Mentheae</taxon>
        <taxon>Salviinae</taxon>
        <taxon>Salvia</taxon>
        <taxon>Salvia subgen. Calosphace</taxon>
    </lineage>
</organism>
<dbReference type="PANTHER" id="PTHR10460">
    <property type="entry name" value="ABL INTERACTOR FAMILY MEMBER"/>
    <property type="match status" value="1"/>
</dbReference>
<dbReference type="GO" id="GO:0004526">
    <property type="term" value="F:ribonuclease P activity"/>
    <property type="evidence" value="ECO:0007669"/>
    <property type="project" value="UniProtKB-EC"/>
</dbReference>
<gene>
    <name evidence="3" type="ORF">AAHA92_15970</name>
</gene>
<sequence length="234" mass="26670">MKKLAKTANRRKMDKRMVEEDSEAQFHKSLKELRHFSSQLCHAADYCKTAFLNSQDKTQILETTKEYVARAVVVVVDHLGTISANLECCISKNNSVSETELKIERLKQRIGSCQIYSYRISMPRFQWGADFSRFHSHYVCSSSKDSSEESSLVESGMSRKNVVLAPLHSSRNYTHLRGVDDGDDDGLSILPKTSNLVFQFEEVEKLKHGARSWKVLVQNKDIAALIKRGRRLLA</sequence>
<evidence type="ECO:0000256" key="1">
    <source>
        <dbReference type="ARBA" id="ARBA00010020"/>
    </source>
</evidence>
<evidence type="ECO:0000313" key="4">
    <source>
        <dbReference type="Proteomes" id="UP001567538"/>
    </source>
</evidence>
<dbReference type="Gene3D" id="6.10.140.1620">
    <property type="match status" value="1"/>
</dbReference>
<comment type="similarity">
    <text evidence="1">Belongs to the ABI family.</text>
</comment>
<reference evidence="3 4" key="1">
    <citation type="submission" date="2024-06" db="EMBL/GenBank/DDBJ databases">
        <title>A chromosome level genome sequence of Diviner's sage (Salvia divinorum).</title>
        <authorList>
            <person name="Ford S.A."/>
            <person name="Ro D.-K."/>
            <person name="Ness R.W."/>
            <person name="Phillips M.A."/>
        </authorList>
    </citation>
    <scope>NUCLEOTIDE SEQUENCE [LARGE SCALE GENOMIC DNA]</scope>
    <source>
        <strain evidence="3">SAF-2024a</strain>
        <tissue evidence="3">Leaf</tissue>
    </source>
</reference>
<dbReference type="InterPro" id="IPR028457">
    <property type="entry name" value="ABI"/>
</dbReference>
<evidence type="ECO:0000313" key="3">
    <source>
        <dbReference type="EMBL" id="KAL1547640.1"/>
    </source>
</evidence>
<name>A0ABD1GV49_SALDI</name>
<proteinExistence type="inferred from homology"/>
<dbReference type="EC" id="3.1.26.5" evidence="3"/>
<comment type="function">
    <text evidence="2">Involved in regulation of actin and microtubule organization. Part of a WAVE complex that activates the Arp2/3 complex.</text>
</comment>
<dbReference type="PANTHER" id="PTHR10460:SF11">
    <property type="entry name" value="PROTEIN ABIL5-RELATED"/>
    <property type="match status" value="1"/>
</dbReference>